<reference evidence="1" key="1">
    <citation type="submission" date="2020-05" db="EMBL/GenBank/DDBJ databases">
        <title>Chitinophaga laudate sp. nov., isolated from a tropical peat swamp.</title>
        <authorList>
            <person name="Goh C.B.S."/>
            <person name="Lee M.S."/>
            <person name="Parimannan S."/>
            <person name="Pasbakhsh P."/>
            <person name="Yule C.M."/>
            <person name="Rajandas H."/>
            <person name="Loke S."/>
            <person name="Croft L."/>
            <person name="Tan J.B.L."/>
        </authorList>
    </citation>
    <scope>NUCLEOTIDE SEQUENCE</scope>
    <source>
        <strain evidence="1">Mgbs1</strain>
    </source>
</reference>
<name>A0A3S1CUC1_9BACT</name>
<dbReference type="OrthoDB" id="653061at2"/>
<dbReference type="EMBL" id="RIAR02000001">
    <property type="protein sequence ID" value="NSL89338.1"/>
    <property type="molecule type" value="Genomic_DNA"/>
</dbReference>
<sequence>MEQHPLHYFINLIEGRKLDDLRNSFFFVNPEIQVTAVNALEEYIEFNDVDDMSQQWIIDRQYFKHFLAKFLLEKKVEVIGIIDFYLLKNQDTVTCSRFIGNIDVIINELISQGKQYPDFIKYPVIEEILIDLKNSLNRKYSQNERVSPQIINPQTKGEKIVWNAGVASLCTLFYELCNDYKLTKKGISYLVASEDQLVKFIAENFVDADGEPFVIDSIKTYLSHRQDKKAKRDKVEINQIIPPSSITED</sequence>
<gene>
    <name evidence="1" type="ORF">ECE50_021025</name>
</gene>
<comment type="caution">
    <text evidence="1">The sequence shown here is derived from an EMBL/GenBank/DDBJ whole genome shotgun (WGS) entry which is preliminary data.</text>
</comment>
<accession>A0A3S1CUC1</accession>
<keyword evidence="2" id="KW-1185">Reference proteome</keyword>
<dbReference type="AlphaFoldDB" id="A0A3S1CUC1"/>
<organism evidence="1 2">
    <name type="scientific">Chitinophaga solisilvae</name>
    <dbReference type="NCBI Taxonomy" id="1233460"/>
    <lineage>
        <taxon>Bacteria</taxon>
        <taxon>Pseudomonadati</taxon>
        <taxon>Bacteroidota</taxon>
        <taxon>Chitinophagia</taxon>
        <taxon>Chitinophagales</taxon>
        <taxon>Chitinophagaceae</taxon>
        <taxon>Chitinophaga</taxon>
    </lineage>
</organism>
<evidence type="ECO:0000313" key="2">
    <source>
        <dbReference type="Proteomes" id="UP000281028"/>
    </source>
</evidence>
<proteinExistence type="predicted"/>
<protein>
    <submittedName>
        <fullName evidence="1">Uncharacterized protein</fullName>
    </submittedName>
</protein>
<evidence type="ECO:0000313" key="1">
    <source>
        <dbReference type="EMBL" id="NSL89338.1"/>
    </source>
</evidence>
<dbReference type="Proteomes" id="UP000281028">
    <property type="component" value="Unassembled WGS sequence"/>
</dbReference>